<evidence type="ECO:0000256" key="1">
    <source>
        <dbReference type="ARBA" id="ARBA00022490"/>
    </source>
</evidence>
<dbReference type="GO" id="GO:0006777">
    <property type="term" value="P:Mo-molybdopterin cofactor biosynthetic process"/>
    <property type="evidence" value="ECO:0007669"/>
    <property type="project" value="UniProtKB-KW"/>
</dbReference>
<feature type="binding site" evidence="8">
    <location>
        <begin position="10"/>
        <end position="12"/>
    </location>
    <ligand>
        <name>GTP</name>
        <dbReference type="ChEBI" id="CHEBI:37565"/>
    </ligand>
</feature>
<protein>
    <recommendedName>
        <fullName evidence="8">Molybdenum cofactor guanylyltransferase</fullName>
        <shortName evidence="8">MoCo guanylyltransferase</shortName>
        <ecNumber evidence="8">2.7.7.77</ecNumber>
    </recommendedName>
    <alternativeName>
        <fullName evidence="8">GTP:molybdopterin guanylyltransferase</fullName>
    </alternativeName>
    <alternativeName>
        <fullName evidence="8">Mo-MPT guanylyltransferase</fullName>
    </alternativeName>
    <alternativeName>
        <fullName evidence="8">Molybdopterin guanylyltransferase</fullName>
    </alternativeName>
    <alternativeName>
        <fullName evidence="8">Molybdopterin-guanine dinucleotide synthase</fullName>
        <shortName evidence="8">MGD synthase</shortName>
    </alternativeName>
</protein>
<dbReference type="EC" id="2.7.7.77" evidence="8"/>
<proteinExistence type="inferred from homology"/>
<evidence type="ECO:0000313" key="11">
    <source>
        <dbReference type="Proteomes" id="UP000321746"/>
    </source>
</evidence>
<comment type="catalytic activity">
    <reaction evidence="8">
        <text>Mo-molybdopterin + GTP + H(+) = Mo-molybdopterin guanine dinucleotide + diphosphate</text>
        <dbReference type="Rhea" id="RHEA:34243"/>
        <dbReference type="ChEBI" id="CHEBI:15378"/>
        <dbReference type="ChEBI" id="CHEBI:33019"/>
        <dbReference type="ChEBI" id="CHEBI:37565"/>
        <dbReference type="ChEBI" id="CHEBI:71302"/>
        <dbReference type="ChEBI" id="CHEBI:71310"/>
        <dbReference type="EC" id="2.7.7.77"/>
    </reaction>
</comment>
<dbReference type="GO" id="GO:0046872">
    <property type="term" value="F:metal ion binding"/>
    <property type="evidence" value="ECO:0007669"/>
    <property type="project" value="UniProtKB-KW"/>
</dbReference>
<dbReference type="InterPro" id="IPR029044">
    <property type="entry name" value="Nucleotide-diphossugar_trans"/>
</dbReference>
<evidence type="ECO:0000256" key="5">
    <source>
        <dbReference type="ARBA" id="ARBA00022842"/>
    </source>
</evidence>
<evidence type="ECO:0000256" key="8">
    <source>
        <dbReference type="HAMAP-Rule" id="MF_00316"/>
    </source>
</evidence>
<dbReference type="AlphaFoldDB" id="A0A511XNG3"/>
<dbReference type="GO" id="GO:0005525">
    <property type="term" value="F:GTP binding"/>
    <property type="evidence" value="ECO:0007669"/>
    <property type="project" value="UniProtKB-UniRule"/>
</dbReference>
<keyword evidence="3 8" id="KW-0479">Metal-binding</keyword>
<dbReference type="RefSeq" id="WP_173572133.1">
    <property type="nucleotide sequence ID" value="NZ_BJYG01000043.1"/>
</dbReference>
<keyword evidence="4 8" id="KW-0547">Nucleotide-binding</keyword>
<reference evidence="10 11" key="1">
    <citation type="submission" date="2019-07" db="EMBL/GenBank/DDBJ databases">
        <title>Whole genome shotgun sequence of Acetobacter oeni NBRC 105207.</title>
        <authorList>
            <person name="Hosoyama A."/>
            <person name="Uohara A."/>
            <person name="Ohji S."/>
            <person name="Ichikawa N."/>
        </authorList>
    </citation>
    <scope>NUCLEOTIDE SEQUENCE [LARGE SCALE GENOMIC DNA]</scope>
    <source>
        <strain evidence="10 11">NBRC 105207</strain>
    </source>
</reference>
<evidence type="ECO:0000259" key="9">
    <source>
        <dbReference type="Pfam" id="PF12804"/>
    </source>
</evidence>
<gene>
    <name evidence="8" type="primary">mobA</name>
    <name evidence="10" type="ORF">AOE01nite_27170</name>
</gene>
<dbReference type="EMBL" id="BJYG01000043">
    <property type="protein sequence ID" value="GEN64493.1"/>
    <property type="molecule type" value="Genomic_DNA"/>
</dbReference>
<keyword evidence="11" id="KW-1185">Reference proteome</keyword>
<comment type="subcellular location">
    <subcellularLocation>
        <location evidence="8">Cytoplasm</location>
    </subcellularLocation>
</comment>
<organism evidence="10 11">
    <name type="scientific">Acetobacter oeni</name>
    <dbReference type="NCBI Taxonomy" id="304077"/>
    <lineage>
        <taxon>Bacteria</taxon>
        <taxon>Pseudomonadati</taxon>
        <taxon>Pseudomonadota</taxon>
        <taxon>Alphaproteobacteria</taxon>
        <taxon>Acetobacterales</taxon>
        <taxon>Acetobacteraceae</taxon>
        <taxon>Acetobacter</taxon>
    </lineage>
</organism>
<comment type="cofactor">
    <cofactor evidence="8">
        <name>Mg(2+)</name>
        <dbReference type="ChEBI" id="CHEBI:18420"/>
    </cofactor>
</comment>
<dbReference type="SUPFAM" id="SSF53448">
    <property type="entry name" value="Nucleotide-diphospho-sugar transferases"/>
    <property type="match status" value="1"/>
</dbReference>
<comment type="caution">
    <text evidence="8">Lacks conserved residue(s) required for the propagation of feature annotation.</text>
</comment>
<dbReference type="HAMAP" id="MF_00316">
    <property type="entry name" value="MobA"/>
    <property type="match status" value="1"/>
</dbReference>
<evidence type="ECO:0000256" key="6">
    <source>
        <dbReference type="ARBA" id="ARBA00023134"/>
    </source>
</evidence>
<accession>A0A511XNG3</accession>
<dbReference type="InterPro" id="IPR025877">
    <property type="entry name" value="MobA-like_NTP_Trfase"/>
</dbReference>
<keyword evidence="5 8" id="KW-0460">Magnesium</keyword>
<dbReference type="Gene3D" id="3.90.550.10">
    <property type="entry name" value="Spore Coat Polysaccharide Biosynthesis Protein SpsA, Chain A"/>
    <property type="match status" value="1"/>
</dbReference>
<feature type="binding site" evidence="8">
    <location>
        <position position="22"/>
    </location>
    <ligand>
        <name>GTP</name>
        <dbReference type="ChEBI" id="CHEBI:37565"/>
    </ligand>
</feature>
<dbReference type="InterPro" id="IPR013482">
    <property type="entry name" value="Molybde_CF_guanTrfase"/>
</dbReference>
<evidence type="ECO:0000256" key="4">
    <source>
        <dbReference type="ARBA" id="ARBA00022741"/>
    </source>
</evidence>
<keyword evidence="1 8" id="KW-0963">Cytoplasm</keyword>
<dbReference type="PANTHER" id="PTHR19136">
    <property type="entry name" value="MOLYBDENUM COFACTOR GUANYLYLTRANSFERASE"/>
    <property type="match status" value="1"/>
</dbReference>
<comment type="subunit">
    <text evidence="8">Monomer.</text>
</comment>
<keyword evidence="6 8" id="KW-0342">GTP-binding</keyword>
<dbReference type="CDD" id="cd02503">
    <property type="entry name" value="MobA"/>
    <property type="match status" value="1"/>
</dbReference>
<feature type="binding site" evidence="8">
    <location>
        <position position="69"/>
    </location>
    <ligand>
        <name>GTP</name>
        <dbReference type="ChEBI" id="CHEBI:37565"/>
    </ligand>
</feature>
<comment type="function">
    <text evidence="8">Transfers a GMP moiety from GTP to Mo-molybdopterin (Mo-MPT) cofactor (Moco or molybdenum cofactor) to form Mo-molybdopterin guanine dinucleotide (Mo-MGD) cofactor.</text>
</comment>
<comment type="caution">
    <text evidence="10">The sequence shown here is derived from an EMBL/GenBank/DDBJ whole genome shotgun (WGS) entry which is preliminary data.</text>
</comment>
<dbReference type="GO" id="GO:0061603">
    <property type="term" value="F:molybdenum cofactor guanylyltransferase activity"/>
    <property type="evidence" value="ECO:0007669"/>
    <property type="project" value="UniProtKB-EC"/>
</dbReference>
<feature type="binding site" evidence="8">
    <location>
        <position position="98"/>
    </location>
    <ligand>
        <name>GTP</name>
        <dbReference type="ChEBI" id="CHEBI:37565"/>
    </ligand>
</feature>
<name>A0A511XNG3_9PROT</name>
<keyword evidence="2 8" id="KW-0808">Transferase</keyword>
<comment type="similarity">
    <text evidence="8">Belongs to the MobA family.</text>
</comment>
<dbReference type="GO" id="GO:0005737">
    <property type="term" value="C:cytoplasm"/>
    <property type="evidence" value="ECO:0007669"/>
    <property type="project" value="UniProtKB-SubCell"/>
</dbReference>
<feature type="binding site" evidence="8">
    <location>
        <position position="98"/>
    </location>
    <ligand>
        <name>Mg(2+)</name>
        <dbReference type="ChEBI" id="CHEBI:18420"/>
    </ligand>
</feature>
<comment type="domain">
    <text evidence="8">The N-terminal domain determines nucleotide recognition and specific binding, while the C-terminal domain determines the specific binding to the target protein.</text>
</comment>
<dbReference type="PANTHER" id="PTHR19136:SF81">
    <property type="entry name" value="MOLYBDENUM COFACTOR GUANYLYLTRANSFERASE"/>
    <property type="match status" value="1"/>
</dbReference>
<keyword evidence="7 8" id="KW-0501">Molybdenum cofactor biosynthesis</keyword>
<evidence type="ECO:0000256" key="2">
    <source>
        <dbReference type="ARBA" id="ARBA00022679"/>
    </source>
</evidence>
<dbReference type="Pfam" id="PF12804">
    <property type="entry name" value="NTP_transf_3"/>
    <property type="match status" value="1"/>
</dbReference>
<evidence type="ECO:0000313" key="10">
    <source>
        <dbReference type="EMBL" id="GEN64493.1"/>
    </source>
</evidence>
<evidence type="ECO:0000256" key="3">
    <source>
        <dbReference type="ARBA" id="ARBA00022723"/>
    </source>
</evidence>
<sequence length="204" mass="22130">MIRPLYGLVLTGGRSRRMGADKAAIPYDGRPQLARTFDLLSSRVTRCFVSTRGDQRDDPLRRAYPLIIDMLDDCGPASGLLAAYAAHPRVAWLVLACDLPLMDVATLDALIGARDDTRYAAVAFQGVHDGLPEPLCTVWEPAALEALTQQVATGSVRSRAVLLDDATCILPPPASRALENVNTPAERTKATKMLENQQDTQCLT</sequence>
<dbReference type="Proteomes" id="UP000321746">
    <property type="component" value="Unassembled WGS sequence"/>
</dbReference>
<evidence type="ECO:0000256" key="7">
    <source>
        <dbReference type="ARBA" id="ARBA00023150"/>
    </source>
</evidence>
<feature type="domain" description="MobA-like NTP transferase" evidence="9">
    <location>
        <begin position="7"/>
        <end position="157"/>
    </location>
</feature>